<comment type="caution">
    <text evidence="1">The sequence shown here is derived from an EMBL/GenBank/DDBJ whole genome shotgun (WGS) entry which is preliminary data.</text>
</comment>
<organism evidence="1 2">
    <name type="scientific">Falsiroseomonas oleicola</name>
    <dbReference type="NCBI Taxonomy" id="2801474"/>
    <lineage>
        <taxon>Bacteria</taxon>
        <taxon>Pseudomonadati</taxon>
        <taxon>Pseudomonadota</taxon>
        <taxon>Alphaproteobacteria</taxon>
        <taxon>Acetobacterales</taxon>
        <taxon>Roseomonadaceae</taxon>
        <taxon>Falsiroseomonas</taxon>
    </lineage>
</organism>
<dbReference type="EMBL" id="JAERQM010000002">
    <property type="protein sequence ID" value="MBU8543751.1"/>
    <property type="molecule type" value="Genomic_DNA"/>
</dbReference>
<protein>
    <recommendedName>
        <fullName evidence="3">DUF2235 domain-containing protein</fullName>
    </recommendedName>
</protein>
<dbReference type="Proteomes" id="UP000689967">
    <property type="component" value="Unassembled WGS sequence"/>
</dbReference>
<reference evidence="1 2" key="1">
    <citation type="submission" date="2021-01" db="EMBL/GenBank/DDBJ databases">
        <title>Roseomonas sp. nov, a bacterium isolated from an oil production mixture in Yumen Oilfield.</title>
        <authorList>
            <person name="Wu D."/>
        </authorList>
    </citation>
    <scope>NUCLEOTIDE SEQUENCE [LARGE SCALE GENOMIC DNA]</scope>
    <source>
        <strain evidence="1 2">ROY-5-3</strain>
    </source>
</reference>
<dbReference type="RefSeq" id="WP_216874353.1">
    <property type="nucleotide sequence ID" value="NZ_JAERQM010000002.1"/>
</dbReference>
<evidence type="ECO:0008006" key="3">
    <source>
        <dbReference type="Google" id="ProtNLM"/>
    </source>
</evidence>
<proteinExistence type="predicted"/>
<evidence type="ECO:0000313" key="2">
    <source>
        <dbReference type="Proteomes" id="UP000689967"/>
    </source>
</evidence>
<sequence>MAKDAEVLVGIDGSHANLFGDMAPDVYDEKFADSHVRRIIVNSRLPASHSHYVRGPNALGRYVNRSFKEALDHIERHAKTADGMLGIHLAGYSRGAAMALDIANALSQPPQGWASNTARLLTFGKSKPVVQQLQRLRDRHAGRLRIASLALFDPVDMSSDIDDTWIARDVGPSAVVRRSRHWGSRVGWTNVGDEGEPGTRTPRPRLVLDGTHAALGGMPREGDIPKPLARELLKMLKHIEEWRLVDARFDQNVARHPIVRGALGGVGLFVHPVNAGLLGPGAFAAVKLLGVVKPKLSPAGGWRVRTLLTSYASEGGALGGLVSDQLSTALGKFKGIDILFSDFQKCTDKIAQYRQENETASRFARRWMAQALGQAYPARL</sequence>
<gene>
    <name evidence="1" type="ORF">JJQ90_08535</name>
</gene>
<accession>A0ABS6H506</accession>
<evidence type="ECO:0000313" key="1">
    <source>
        <dbReference type="EMBL" id="MBU8543751.1"/>
    </source>
</evidence>
<name>A0ABS6H506_9PROT</name>
<keyword evidence="2" id="KW-1185">Reference proteome</keyword>